<reference evidence="2" key="1">
    <citation type="submission" date="2022-11" db="UniProtKB">
        <authorList>
            <consortium name="WormBaseParasite"/>
        </authorList>
    </citation>
    <scope>IDENTIFICATION</scope>
</reference>
<sequence length="254" mass="28694">MSNIQTSNSNVANLGDGISKSLSILDNCTFETNCVLASARPATVLLFAASSNIPNISYVSELIYVIEQTSVTMITVNFNSGDQVLTNFLNTVTYNEFVNASMYEYSSTRNTLTRDLEWALTQGYDINADGPITSRYVYNGLHKNSQGTWVWYNYDLSEFPISYSDWAPNYPDNSTGSNFAAFNIDVNGKLLWKNFPNNAMAKLNMALCQTPACTTESTECCWRCNGMPPEEYYKKKNDRSMRNLNRRKSRLINF</sequence>
<dbReference type="WBParaSite" id="ACRNAN_scaffold8944.g14977.t1">
    <property type="protein sequence ID" value="ACRNAN_scaffold8944.g14977.t1"/>
    <property type="gene ID" value="ACRNAN_scaffold8944.g14977"/>
</dbReference>
<keyword evidence="1" id="KW-1185">Reference proteome</keyword>
<accession>A0A914EK67</accession>
<dbReference type="Gene3D" id="3.10.100.10">
    <property type="entry name" value="Mannose-Binding Protein A, subunit A"/>
    <property type="match status" value="1"/>
</dbReference>
<proteinExistence type="predicted"/>
<dbReference type="AlphaFoldDB" id="A0A914EK67"/>
<dbReference type="InterPro" id="IPR016187">
    <property type="entry name" value="CTDL_fold"/>
</dbReference>
<evidence type="ECO:0000313" key="1">
    <source>
        <dbReference type="Proteomes" id="UP000887540"/>
    </source>
</evidence>
<dbReference type="Proteomes" id="UP000887540">
    <property type="component" value="Unplaced"/>
</dbReference>
<organism evidence="1 2">
    <name type="scientific">Acrobeloides nanus</name>
    <dbReference type="NCBI Taxonomy" id="290746"/>
    <lineage>
        <taxon>Eukaryota</taxon>
        <taxon>Metazoa</taxon>
        <taxon>Ecdysozoa</taxon>
        <taxon>Nematoda</taxon>
        <taxon>Chromadorea</taxon>
        <taxon>Rhabditida</taxon>
        <taxon>Tylenchina</taxon>
        <taxon>Cephalobomorpha</taxon>
        <taxon>Cephaloboidea</taxon>
        <taxon>Cephalobidae</taxon>
        <taxon>Acrobeloides</taxon>
    </lineage>
</organism>
<dbReference type="SUPFAM" id="SSF56436">
    <property type="entry name" value="C-type lectin-like"/>
    <property type="match status" value="1"/>
</dbReference>
<protein>
    <submittedName>
        <fullName evidence="2">C-type lectin domain-containing protein</fullName>
    </submittedName>
</protein>
<dbReference type="InterPro" id="IPR016186">
    <property type="entry name" value="C-type_lectin-like/link_sf"/>
</dbReference>
<name>A0A914EK67_9BILA</name>
<evidence type="ECO:0000313" key="2">
    <source>
        <dbReference type="WBParaSite" id="ACRNAN_scaffold8944.g14977.t1"/>
    </source>
</evidence>